<protein>
    <submittedName>
        <fullName evidence="2">Putative membrane protein</fullName>
    </submittedName>
</protein>
<reference evidence="2 3" key="1">
    <citation type="submission" date="2020-08" db="EMBL/GenBank/DDBJ databases">
        <title>Sequencing the genomes of 1000 actinobacteria strains.</title>
        <authorList>
            <person name="Klenk H.-P."/>
        </authorList>
    </citation>
    <scope>NUCLEOTIDE SEQUENCE [LARGE SCALE GENOMIC DNA]</scope>
    <source>
        <strain evidence="2 3">DSM 45584</strain>
    </source>
</reference>
<organism evidence="2 3">
    <name type="scientific">Saccharopolyspora phatthalungensis</name>
    <dbReference type="NCBI Taxonomy" id="664693"/>
    <lineage>
        <taxon>Bacteria</taxon>
        <taxon>Bacillati</taxon>
        <taxon>Actinomycetota</taxon>
        <taxon>Actinomycetes</taxon>
        <taxon>Pseudonocardiales</taxon>
        <taxon>Pseudonocardiaceae</taxon>
        <taxon>Saccharopolyspora</taxon>
    </lineage>
</organism>
<dbReference type="Proteomes" id="UP000584374">
    <property type="component" value="Unassembled WGS sequence"/>
</dbReference>
<accession>A0A840QCR9</accession>
<evidence type="ECO:0000256" key="1">
    <source>
        <dbReference type="SAM" id="Phobius"/>
    </source>
</evidence>
<keyword evidence="3" id="KW-1185">Reference proteome</keyword>
<evidence type="ECO:0000313" key="3">
    <source>
        <dbReference type="Proteomes" id="UP000584374"/>
    </source>
</evidence>
<dbReference type="RefSeq" id="WP_184727418.1">
    <property type="nucleotide sequence ID" value="NZ_JACHIW010000001.1"/>
</dbReference>
<proteinExistence type="predicted"/>
<gene>
    <name evidence="2" type="ORF">BJ970_003779</name>
</gene>
<evidence type="ECO:0000313" key="2">
    <source>
        <dbReference type="EMBL" id="MBB5156245.1"/>
    </source>
</evidence>
<dbReference type="AlphaFoldDB" id="A0A840QCR9"/>
<comment type="caution">
    <text evidence="2">The sequence shown here is derived from an EMBL/GenBank/DDBJ whole genome shotgun (WGS) entry which is preliminary data.</text>
</comment>
<keyword evidence="1" id="KW-0812">Transmembrane</keyword>
<name>A0A840QCR9_9PSEU</name>
<dbReference type="EMBL" id="JACHIW010000001">
    <property type="protein sequence ID" value="MBB5156245.1"/>
    <property type="molecule type" value="Genomic_DNA"/>
</dbReference>
<feature type="transmembrane region" description="Helical" evidence="1">
    <location>
        <begin position="32"/>
        <end position="65"/>
    </location>
</feature>
<sequence>MIWIQLAAATLCGGLSLHWLRRQDRSWRGFGHFFGLVSTAATVAVVAFFATYAAVGVLLGLLWALAATAP</sequence>
<keyword evidence="1" id="KW-1133">Transmembrane helix</keyword>
<keyword evidence="1" id="KW-0472">Membrane</keyword>